<proteinExistence type="predicted"/>
<organism evidence="1">
    <name type="scientific">viral metagenome</name>
    <dbReference type="NCBI Taxonomy" id="1070528"/>
    <lineage>
        <taxon>unclassified sequences</taxon>
        <taxon>metagenomes</taxon>
        <taxon>organismal metagenomes</taxon>
    </lineage>
</organism>
<sequence>MYSKYNNKISKDTEKEEYDLIHKFLANDDNKMDRKKPFMWVHVEYDVNERSWKNFGSRNTTDLNQPYLYLTIRSIIEKCGSSFNICIIDDKVFNKILPGWSINVDRLAYPLRPHMRELAMAQLLNKYGGIRMPPSFICFQNLKTLYELGITQGTGAEGVFVTEMVSNSIASSTITFAPSTKIMGCKKDNPIMKKYIEYLETLVSQDYTNDMDFEGKISKWFFDQISIGTVNVIKPDLVGAKKGDESPVILDDLMSDTIDLDLCNETFGLYIPAPELIQRRNFGWFVRMSPKQVLTSNTQIAKYLLATN</sequence>
<reference evidence="1" key="1">
    <citation type="journal article" date="2020" name="Nature">
        <title>Giant virus diversity and host interactions through global metagenomics.</title>
        <authorList>
            <person name="Schulz F."/>
            <person name="Roux S."/>
            <person name="Paez-Espino D."/>
            <person name="Jungbluth S."/>
            <person name="Walsh D.A."/>
            <person name="Denef V.J."/>
            <person name="McMahon K.D."/>
            <person name="Konstantinidis K.T."/>
            <person name="Eloe-Fadrosh E.A."/>
            <person name="Kyrpides N.C."/>
            <person name="Woyke T."/>
        </authorList>
    </citation>
    <scope>NUCLEOTIDE SEQUENCE</scope>
    <source>
        <strain evidence="1">GVMAG-M-3300009161-34</strain>
    </source>
</reference>
<evidence type="ECO:0000313" key="1">
    <source>
        <dbReference type="EMBL" id="QHT33259.1"/>
    </source>
</evidence>
<name>A0A6C0EY75_9ZZZZ</name>
<protein>
    <submittedName>
        <fullName evidence="1">Uncharacterized protein</fullName>
    </submittedName>
</protein>
<dbReference type="AlphaFoldDB" id="A0A6C0EY75"/>
<dbReference type="EMBL" id="MN738961">
    <property type="protein sequence ID" value="QHT33259.1"/>
    <property type="molecule type" value="Genomic_DNA"/>
</dbReference>
<accession>A0A6C0EY75</accession>